<evidence type="ECO:0000313" key="3">
    <source>
        <dbReference type="EMBL" id="KAG6386687.1"/>
    </source>
</evidence>
<evidence type="ECO:0000313" key="4">
    <source>
        <dbReference type="Proteomes" id="UP000298416"/>
    </source>
</evidence>
<evidence type="ECO:0000256" key="1">
    <source>
        <dbReference type="SAM" id="MobiDB-lite"/>
    </source>
</evidence>
<feature type="region of interest" description="Disordered" evidence="1">
    <location>
        <begin position="260"/>
        <end position="281"/>
    </location>
</feature>
<dbReference type="AlphaFoldDB" id="A0A8X8Z0S9"/>
<evidence type="ECO:0000259" key="2">
    <source>
        <dbReference type="Pfam" id="PF04194"/>
    </source>
</evidence>
<dbReference type="Proteomes" id="UP000298416">
    <property type="component" value="Unassembled WGS sequence"/>
</dbReference>
<reference evidence="3" key="1">
    <citation type="submission" date="2018-01" db="EMBL/GenBank/DDBJ databases">
        <authorList>
            <person name="Mao J.F."/>
        </authorList>
    </citation>
    <scope>NUCLEOTIDE SEQUENCE</scope>
    <source>
        <strain evidence="3">Huo1</strain>
        <tissue evidence="3">Leaf</tissue>
    </source>
</reference>
<comment type="caution">
    <text evidence="3">The sequence shown here is derived from an EMBL/GenBank/DDBJ whole genome shotgun (WGS) entry which is preliminary data.</text>
</comment>
<feature type="domain" description="Programmed cell death protein 2 C-terminal" evidence="2">
    <location>
        <begin position="300"/>
        <end position="401"/>
    </location>
</feature>
<name>A0A8X8Z0S9_SALSN</name>
<protein>
    <recommendedName>
        <fullName evidence="2">Programmed cell death protein 2 C-terminal domain-containing protein</fullName>
    </recommendedName>
</protein>
<reference evidence="3" key="2">
    <citation type="submission" date="2020-08" db="EMBL/GenBank/DDBJ databases">
        <title>Plant Genome Project.</title>
        <authorList>
            <person name="Zhang R.-G."/>
        </authorList>
    </citation>
    <scope>NUCLEOTIDE SEQUENCE</scope>
    <source>
        <strain evidence="3">Huo1</strain>
        <tissue evidence="3">Leaf</tissue>
    </source>
</reference>
<dbReference type="GO" id="GO:0005737">
    <property type="term" value="C:cytoplasm"/>
    <property type="evidence" value="ECO:0007669"/>
    <property type="project" value="InterPro"/>
</dbReference>
<feature type="region of interest" description="Disordered" evidence="1">
    <location>
        <begin position="1"/>
        <end position="41"/>
    </location>
</feature>
<sequence>MDIDFEEENLRSLQISSLGEEDEGDDVEDADSDEIDDEEDQIPMTLGFAKTPQNPWSSCRQYFPSKAGGSPAWLDPVNLPSGSSSLCDFCHEPLQFLIQVYAPLPEESTFHRTLFIFMCSSMSCLLRDQLEQWRRSPEVQSRSIKVFRCQLPRVNPFYSSEAPAEDGSQQPLTAGGNVLCVSQNVSTEQCYVIGVGHGKEIEFVVAVEECAIVLGITRLLTCDPVALVIESYANSWSHLAMTASNSLWPEYEITCEDESEFDEPISSDNGSGNALVSRSRTEDSDGNLMNYFQASDDNSSWASFQERISSAPEQVLRYSSSSQANPLWPASSGRPSRADILRCNHCGGTRAFEFQVLPQILSFFHVEDNRDSLDWATIAVYTCEASCEGGASYQEEFAWVQLASQSISHQ</sequence>
<keyword evidence="4" id="KW-1185">Reference proteome</keyword>
<accession>A0A8X8Z0S9</accession>
<feature type="compositionally biased region" description="Acidic residues" evidence="1">
    <location>
        <begin position="19"/>
        <end position="41"/>
    </location>
</feature>
<feature type="compositionally biased region" description="Polar residues" evidence="1">
    <location>
        <begin position="266"/>
        <end position="278"/>
    </location>
</feature>
<dbReference type="EMBL" id="PNBA02000021">
    <property type="protein sequence ID" value="KAG6386687.1"/>
    <property type="molecule type" value="Genomic_DNA"/>
</dbReference>
<dbReference type="PANTHER" id="PTHR12298:SF4">
    <property type="entry name" value="PROGRAMMED CELL DEATH PROTEIN 2"/>
    <property type="match status" value="1"/>
</dbReference>
<gene>
    <name evidence="3" type="ORF">SASPL_151859</name>
</gene>
<dbReference type="PANTHER" id="PTHR12298">
    <property type="entry name" value="PCDC2 PROGRAMMED CELL DEATH PROTEIN 2 -RELATED"/>
    <property type="match status" value="1"/>
</dbReference>
<dbReference type="InterPro" id="IPR007320">
    <property type="entry name" value="PDCD2_C"/>
</dbReference>
<organism evidence="3">
    <name type="scientific">Salvia splendens</name>
    <name type="common">Scarlet sage</name>
    <dbReference type="NCBI Taxonomy" id="180675"/>
    <lineage>
        <taxon>Eukaryota</taxon>
        <taxon>Viridiplantae</taxon>
        <taxon>Streptophyta</taxon>
        <taxon>Embryophyta</taxon>
        <taxon>Tracheophyta</taxon>
        <taxon>Spermatophyta</taxon>
        <taxon>Magnoliopsida</taxon>
        <taxon>eudicotyledons</taxon>
        <taxon>Gunneridae</taxon>
        <taxon>Pentapetalae</taxon>
        <taxon>asterids</taxon>
        <taxon>lamiids</taxon>
        <taxon>Lamiales</taxon>
        <taxon>Lamiaceae</taxon>
        <taxon>Nepetoideae</taxon>
        <taxon>Mentheae</taxon>
        <taxon>Salviinae</taxon>
        <taxon>Salvia</taxon>
        <taxon>Salvia subgen. Calosphace</taxon>
        <taxon>core Calosphace</taxon>
    </lineage>
</organism>
<dbReference type="Pfam" id="PF04194">
    <property type="entry name" value="PDCD2_C"/>
    <property type="match status" value="1"/>
</dbReference>
<proteinExistence type="predicted"/>